<dbReference type="RefSeq" id="WP_108213213.1">
    <property type="nucleotide sequence ID" value="NZ_QBKI01000010.1"/>
</dbReference>
<sequence length="363" mass="41993">MPNERELLDELATGRKEIKTDSYSMSIGEIINLYKDGEIELDPAFQRLYRWGDEQKSRFIESILLGIPIPPIFVAQKEDGKWTVVDGVQRISTILQLTGELKNHAPLTLTVTKKLPSLEGFDWSSLPEDLKRLLRRSKFDINIILTENSIQAQYELFQRLNSGGLHLEPQEIRNCLIIMLDEEFYDKLNNLKKYPNFIDCLPLQDYKFKIEFHMELILRYMIAKYGKVDFAKYKVSSSLLSEFIDAETANLIGDQDFNFDKEADTFKRVFDLLAKTLGDKAFKKYNSEKDDFDGPFSQSSFDAITPGVAENIDKLSVLSVPEFQQKIKDLYSQKDFEIYSDRGVKALTRIKGLTEFSKAYFQL</sequence>
<protein>
    <submittedName>
        <fullName evidence="2">Uncharacterized protein DUF262</fullName>
    </submittedName>
</protein>
<comment type="caution">
    <text evidence="2">The sequence shown here is derived from an EMBL/GenBank/DDBJ whole genome shotgun (WGS) entry which is preliminary data.</text>
</comment>
<evidence type="ECO:0000259" key="1">
    <source>
        <dbReference type="Pfam" id="PF03235"/>
    </source>
</evidence>
<reference evidence="2 3" key="1">
    <citation type="submission" date="2018-04" db="EMBL/GenBank/DDBJ databases">
        <title>Genomic Encyclopedia of Archaeal and Bacterial Type Strains, Phase II (KMG-II): from individual species to whole genera.</title>
        <authorList>
            <person name="Goeker M."/>
        </authorList>
    </citation>
    <scope>NUCLEOTIDE SEQUENCE [LARGE SCALE GENOMIC DNA]</scope>
    <source>
        <strain evidence="2 3">DSM 100162</strain>
    </source>
</reference>
<evidence type="ECO:0000313" key="2">
    <source>
        <dbReference type="EMBL" id="PTX14694.1"/>
    </source>
</evidence>
<name>A0A2T5YDR9_9BACT</name>
<dbReference type="PANTHER" id="PTHR39639">
    <property type="entry name" value="CHROMOSOME 16, WHOLE GENOME SHOTGUN SEQUENCE"/>
    <property type="match status" value="1"/>
</dbReference>
<organism evidence="2 3">
    <name type="scientific">Pontibacter mucosus</name>
    <dbReference type="NCBI Taxonomy" id="1649266"/>
    <lineage>
        <taxon>Bacteria</taxon>
        <taxon>Pseudomonadati</taxon>
        <taxon>Bacteroidota</taxon>
        <taxon>Cytophagia</taxon>
        <taxon>Cytophagales</taxon>
        <taxon>Hymenobacteraceae</taxon>
        <taxon>Pontibacter</taxon>
    </lineage>
</organism>
<dbReference type="InterPro" id="IPR004919">
    <property type="entry name" value="GmrSD_N"/>
</dbReference>
<dbReference type="Pfam" id="PF03235">
    <property type="entry name" value="GmrSD_N"/>
    <property type="match status" value="1"/>
</dbReference>
<proteinExistence type="predicted"/>
<evidence type="ECO:0000313" key="3">
    <source>
        <dbReference type="Proteomes" id="UP000244225"/>
    </source>
</evidence>
<dbReference type="OrthoDB" id="9764212at2"/>
<dbReference type="AlphaFoldDB" id="A0A2T5YDR9"/>
<dbReference type="Proteomes" id="UP000244225">
    <property type="component" value="Unassembled WGS sequence"/>
</dbReference>
<gene>
    <name evidence="2" type="ORF">C8N40_110123</name>
</gene>
<feature type="domain" description="GmrSD restriction endonucleases N-terminal" evidence="1">
    <location>
        <begin position="30"/>
        <end position="177"/>
    </location>
</feature>
<dbReference type="EMBL" id="QBKI01000010">
    <property type="protein sequence ID" value="PTX14694.1"/>
    <property type="molecule type" value="Genomic_DNA"/>
</dbReference>
<accession>A0A2T5YDR9</accession>
<dbReference type="PANTHER" id="PTHR39639:SF1">
    <property type="entry name" value="DUF262 DOMAIN-CONTAINING PROTEIN"/>
    <property type="match status" value="1"/>
</dbReference>
<keyword evidence="3" id="KW-1185">Reference proteome</keyword>